<evidence type="ECO:0000313" key="2">
    <source>
        <dbReference type="Proteomes" id="UP000695007"/>
    </source>
</evidence>
<accession>A0AAJ6VLB1</accession>
<feature type="region of interest" description="Disordered" evidence="1">
    <location>
        <begin position="891"/>
        <end position="977"/>
    </location>
</feature>
<evidence type="ECO:0000256" key="1">
    <source>
        <dbReference type="SAM" id="MobiDB-lite"/>
    </source>
</evidence>
<feature type="region of interest" description="Disordered" evidence="1">
    <location>
        <begin position="336"/>
        <end position="364"/>
    </location>
</feature>
<keyword evidence="2" id="KW-1185">Reference proteome</keyword>
<sequence length="1316" mass="146207">MLIYINSSQAWIMAGEQIVNFCKGAIIILIQEIIPIPNHDDNSYYNELSNEDNDIFFKYPREEDNTIGAAKKSTKQYILKNLQKTTHKMRLHKKREALPFINRFHGQTQSQYLNIDTNRQNEGKAEAQATQQSSRAVVSGSSGIGQAQSMSFGSGICENCSKYNKPSNDSGNLILGAQDYLTGIEQNTQREKSQFEELIPNIRTIQNIGTNEGMQIFDRVLGTHYSGVNSSQGIEEASGKQFPHIIQIPEIHKHSSRFQAEKINILKNQISGTNAYPQVMEGVEDQTSNVQIKGNKYPTDTLIADNHYLQIQVPWNDMYNQNDQVKMDSKYVDTQIPEKKKNSSNTKSISDFIPPNQIESTNEPSTQTIENYESNSQISKENIFTSITQKRKETVYPTSIQIKDNPVFDPPVLEINTYFPDTRLRSSNPLRPEITKEKAYHSGTPVLIDNTQNAQISEMIICPPGNQIRKENMPNNEILRQIPYSEIIQIVNDDILKTNIRGNNMDSSNKQVIQIRNEGKENPQVSIYSPETPLKANSASAQIPGSIIYLPRSQIAPNNNVGAQNLNQIKYLPIIQKEGVDHLYLPSTQVIIEDILKRKIPQESLYQSSTQMTIKNTPQNTLLREPVYFSNIQLKDYGAPRAQVLNTILNPTKMQVDDSVTNIKIPEQINSLAKKVGTGTSEIQIPNSGYPHSSRIILDNNLGMQNPKGSWIPNRDRNTQSTIANTKRIKPLEGAYISSGTLDSQTSFGSQDKKYPEVTNMGKMHPSVQMNYPSTNISPGNIDKYTMLKESEKYERNEATAVPNTGYALESNLNFPKSSKNFYVKEHEVAINQPNKGVIKTDDTSDSQAMSSVKQGKAGTLASASAQGKHGQGNAKSQVSGIYTGTGSFSAQAGTSDDTKSAQTQVSASKGGVQSHAEGNGGLGKSQTQVQLDSDSGITSTNAQSNGWNHNTNSQVEASAKGGMADAQANGDGQTSSQAQIGFQPYINRNEKLEKVAKPFHGGGTASAQSNTFIGQSQSQLQGSFHYGISYSGAAQASSGAGSTALKKINFTDPESKLFKSIKFEKHEKIETTTQIAFKEHLEISNASSKHATITMKPNYKYLEKTFQSKQPYSYDLNNADDEYKEYEYENNSDLEYIQPIYGLDETNQTMASFTNTGFSENIKHENNTGDSLPGYIANTQKRYMTSSLTKQISPKNITTQNKTVIALFNGTISKPSYERFLHSNRVGGIYYGNLKNYRIQEESLSPKTNFVSVSNNIAGKMEDTSLTKNYEHKYYTKSSTCGYFTFSCNLVYGSSGISKICKPKIPTYPDKTSKC</sequence>
<feature type="compositionally biased region" description="Polar residues" evidence="1">
    <location>
        <begin position="925"/>
        <end position="957"/>
    </location>
</feature>
<dbReference type="KEGG" id="csol:105360046"/>
<protein>
    <submittedName>
        <fullName evidence="3">Uncharacterized protein LOC105360046</fullName>
    </submittedName>
</protein>
<organism evidence="2 3">
    <name type="scientific">Ceratosolen solmsi marchali</name>
    <dbReference type="NCBI Taxonomy" id="326594"/>
    <lineage>
        <taxon>Eukaryota</taxon>
        <taxon>Metazoa</taxon>
        <taxon>Ecdysozoa</taxon>
        <taxon>Arthropoda</taxon>
        <taxon>Hexapoda</taxon>
        <taxon>Insecta</taxon>
        <taxon>Pterygota</taxon>
        <taxon>Neoptera</taxon>
        <taxon>Endopterygota</taxon>
        <taxon>Hymenoptera</taxon>
        <taxon>Apocrita</taxon>
        <taxon>Proctotrupomorpha</taxon>
        <taxon>Chalcidoidea</taxon>
        <taxon>Agaonidae</taxon>
        <taxon>Agaoninae</taxon>
        <taxon>Ceratosolen</taxon>
    </lineage>
</organism>
<dbReference type="Proteomes" id="UP000695007">
    <property type="component" value="Unplaced"/>
</dbReference>
<feature type="region of interest" description="Disordered" evidence="1">
    <location>
        <begin position="834"/>
        <end position="879"/>
    </location>
</feature>
<reference evidence="3" key="1">
    <citation type="submission" date="2025-08" db="UniProtKB">
        <authorList>
            <consortium name="RefSeq"/>
        </authorList>
    </citation>
    <scope>IDENTIFICATION</scope>
</reference>
<name>A0AAJ6VLB1_9HYME</name>
<feature type="compositionally biased region" description="Polar residues" evidence="1">
    <location>
        <begin position="891"/>
        <end position="908"/>
    </location>
</feature>
<gene>
    <name evidence="3" type="primary">LOC105360046</name>
</gene>
<proteinExistence type="predicted"/>
<evidence type="ECO:0000313" key="3">
    <source>
        <dbReference type="RefSeq" id="XP_011495122.1"/>
    </source>
</evidence>
<dbReference type="GeneID" id="105360046"/>
<dbReference type="RefSeq" id="XP_011495122.1">
    <property type="nucleotide sequence ID" value="XM_011496820.1"/>
</dbReference>